<dbReference type="Proteomes" id="UP000789739">
    <property type="component" value="Unassembled WGS sequence"/>
</dbReference>
<dbReference type="PANTHER" id="PTHR13391:SF0">
    <property type="entry name" value="PROTEIN MISATO HOMOLOG 1"/>
    <property type="match status" value="1"/>
</dbReference>
<comment type="caution">
    <text evidence="7">The sequence shown here is derived from an EMBL/GenBank/DDBJ whole genome shotgun (WGS) entry which is preliminary data.</text>
</comment>
<comment type="function">
    <text evidence="1">Involved in the partitioning of the mitochondrial organelle and mitochondrial DNA (mtDNA) inheritance.</text>
</comment>
<evidence type="ECO:0000313" key="7">
    <source>
        <dbReference type="EMBL" id="CAG8594649.1"/>
    </source>
</evidence>
<evidence type="ECO:0000256" key="2">
    <source>
        <dbReference type="ARBA" id="ARBA00004173"/>
    </source>
</evidence>
<dbReference type="GO" id="GO:0007005">
    <property type="term" value="P:mitochondrion organization"/>
    <property type="evidence" value="ECO:0007669"/>
    <property type="project" value="InterPro"/>
</dbReference>
<evidence type="ECO:0000256" key="4">
    <source>
        <dbReference type="ARBA" id="ARBA00023128"/>
    </source>
</evidence>
<reference evidence="7" key="1">
    <citation type="submission" date="2021-06" db="EMBL/GenBank/DDBJ databases">
        <authorList>
            <person name="Kallberg Y."/>
            <person name="Tangrot J."/>
            <person name="Rosling A."/>
        </authorList>
    </citation>
    <scope>NUCLEOTIDE SEQUENCE</scope>
    <source>
        <strain evidence="7">BR232B</strain>
    </source>
</reference>
<dbReference type="InterPro" id="IPR036525">
    <property type="entry name" value="Tubulin/FtsZ_GTPase_sf"/>
</dbReference>
<organism evidence="7 8">
    <name type="scientific">Paraglomus brasilianum</name>
    <dbReference type="NCBI Taxonomy" id="144538"/>
    <lineage>
        <taxon>Eukaryota</taxon>
        <taxon>Fungi</taxon>
        <taxon>Fungi incertae sedis</taxon>
        <taxon>Mucoromycota</taxon>
        <taxon>Glomeromycotina</taxon>
        <taxon>Glomeromycetes</taxon>
        <taxon>Paraglomerales</taxon>
        <taxon>Paraglomeraceae</taxon>
        <taxon>Paraglomus</taxon>
    </lineage>
</organism>
<dbReference type="SUPFAM" id="SSF52490">
    <property type="entry name" value="Tubulin nucleotide-binding domain-like"/>
    <property type="match status" value="1"/>
</dbReference>
<dbReference type="Pfam" id="PF10644">
    <property type="entry name" value="Misat_Tub_SegII"/>
    <property type="match status" value="1"/>
</dbReference>
<dbReference type="PANTHER" id="PTHR13391">
    <property type="entry name" value="MITOCHONDRIAL DISTRIBUTION REGULATOR MISATO"/>
    <property type="match status" value="1"/>
</dbReference>
<dbReference type="InterPro" id="IPR049942">
    <property type="entry name" value="DML1/Misato"/>
</dbReference>
<keyword evidence="4" id="KW-0496">Mitochondrion</keyword>
<gene>
    <name evidence="7" type="ORF">PBRASI_LOCUS7312</name>
</gene>
<keyword evidence="8" id="KW-1185">Reference proteome</keyword>
<proteinExistence type="inferred from homology"/>
<dbReference type="OrthoDB" id="271881at2759"/>
<dbReference type="CDD" id="cd06060">
    <property type="entry name" value="misato"/>
    <property type="match status" value="1"/>
</dbReference>
<evidence type="ECO:0000259" key="6">
    <source>
        <dbReference type="Pfam" id="PF14881"/>
    </source>
</evidence>
<comment type="subcellular location">
    <subcellularLocation>
        <location evidence="2">Mitochondrion</location>
    </subcellularLocation>
</comment>
<dbReference type="InterPro" id="IPR029209">
    <property type="entry name" value="DML1/Misato_tubulin"/>
</dbReference>
<evidence type="ECO:0000256" key="3">
    <source>
        <dbReference type="ARBA" id="ARBA00008507"/>
    </source>
</evidence>
<dbReference type="GO" id="GO:0005739">
    <property type="term" value="C:mitochondrion"/>
    <property type="evidence" value="ECO:0007669"/>
    <property type="project" value="UniProtKB-SubCell"/>
</dbReference>
<protein>
    <submittedName>
        <fullName evidence="7">7994_t:CDS:1</fullName>
    </submittedName>
</protein>
<dbReference type="AlphaFoldDB" id="A0A9N9CC57"/>
<dbReference type="Pfam" id="PF14881">
    <property type="entry name" value="Tubulin_3"/>
    <property type="match status" value="1"/>
</dbReference>
<accession>A0A9N9CC57</accession>
<feature type="domain" description="DML1/Misato tubulin" evidence="6">
    <location>
        <begin position="112"/>
        <end position="298"/>
    </location>
</feature>
<name>A0A9N9CC57_9GLOM</name>
<evidence type="ECO:0000313" key="8">
    <source>
        <dbReference type="Proteomes" id="UP000789739"/>
    </source>
</evidence>
<evidence type="ECO:0000256" key="1">
    <source>
        <dbReference type="ARBA" id="ARBA00003757"/>
    </source>
</evidence>
<dbReference type="EMBL" id="CAJVPI010001104">
    <property type="protein sequence ID" value="CAG8594649.1"/>
    <property type="molecule type" value="Genomic_DNA"/>
</dbReference>
<feature type="domain" description="Misato Segment II tubulin-like" evidence="5">
    <location>
        <begin position="4"/>
        <end position="86"/>
    </location>
</feature>
<dbReference type="InterPro" id="IPR019605">
    <property type="entry name" value="Misato_II_tubulin-like"/>
</dbReference>
<evidence type="ECO:0000259" key="5">
    <source>
        <dbReference type="Pfam" id="PF10644"/>
    </source>
</evidence>
<feature type="non-terminal residue" evidence="7">
    <location>
        <position position="1"/>
    </location>
</feature>
<comment type="similarity">
    <text evidence="3">Belongs to the misato family.</text>
</comment>
<sequence length="509" mass="58545">DSESNPEIIHDVLFRTGVTQEGIETYTPRLLIYDLKGGLGSLNKFRLYEEEIPDTQSSNQYGTWDGRTETYAQEPYEQNDYLRSLEEEVETSSRAQMDLDIQEEDVDYHLDEMVTTWSDYNKMYYHPKSINQINQYQLDEFIPFDVFTYGRNAFDAHEKETESFDQNFRFFAEECDGIQGFHVMTDIINGFGGFTSGFIETLRDEYPKKAILIYGNTNSLDLATANQERKYNKQMLNAIFSTVYLSQMSSLYVPLSTPRPSTSTNQSWMKYLKPNLLLPYHTSALLSSAIETTCLPFRTRSNPTTMLNLLDQLNWRGGTKIASLGVAFPLPLSIYGDVDLSIPANNGKDSCIKYFSAMEDNNHMNLEPMFSQSVVMRGFPEAFVPVSKTVCEKPRDVKNKLFDKFNSLRCVNTTNFDVKPASPIPPSFPQMFKSLTVDGFTNISGYDIKLHFALSYQPRHLLKQYVNVLERLNFRLFPEYAEGTHGLTMEDFLEVKESILELQDVYTED</sequence>
<dbReference type="Gene3D" id="3.40.50.1440">
    <property type="entry name" value="Tubulin/FtsZ, GTPase domain"/>
    <property type="match status" value="1"/>
</dbReference>